<keyword evidence="1" id="KW-0217">Developmental protein</keyword>
<dbReference type="EMBL" id="JAIWYP010000005">
    <property type="protein sequence ID" value="KAH3825799.1"/>
    <property type="molecule type" value="Genomic_DNA"/>
</dbReference>
<comment type="caution">
    <text evidence="3">The sequence shown here is derived from an EMBL/GenBank/DDBJ whole genome shotgun (WGS) entry which is preliminary data.</text>
</comment>
<dbReference type="PANTHER" id="PTHR11889">
    <property type="entry name" value="HEDGEHOG"/>
    <property type="match status" value="1"/>
</dbReference>
<reference evidence="3" key="1">
    <citation type="journal article" date="2019" name="bioRxiv">
        <title>The Genome of the Zebra Mussel, Dreissena polymorpha: A Resource for Invasive Species Research.</title>
        <authorList>
            <person name="McCartney M.A."/>
            <person name="Auch B."/>
            <person name="Kono T."/>
            <person name="Mallez S."/>
            <person name="Zhang Y."/>
            <person name="Obille A."/>
            <person name="Becker A."/>
            <person name="Abrahante J.E."/>
            <person name="Garbe J."/>
            <person name="Badalamenti J.P."/>
            <person name="Herman A."/>
            <person name="Mangelson H."/>
            <person name="Liachko I."/>
            <person name="Sullivan S."/>
            <person name="Sone E.D."/>
            <person name="Koren S."/>
            <person name="Silverstein K.A.T."/>
            <person name="Beckman K.B."/>
            <person name="Gohl D.M."/>
        </authorList>
    </citation>
    <scope>NUCLEOTIDE SEQUENCE</scope>
    <source>
        <strain evidence="3">Duluth1</strain>
        <tissue evidence="3">Whole animal</tissue>
    </source>
</reference>
<dbReference type="Proteomes" id="UP000828390">
    <property type="component" value="Unassembled WGS sequence"/>
</dbReference>
<evidence type="ECO:0000313" key="4">
    <source>
        <dbReference type="Proteomes" id="UP000828390"/>
    </source>
</evidence>
<sequence length="93" mass="10503">MRRGIYAPLTKHGTILVDDVIASCYALIDNIYIAHASFAPMRMYHDISQLVPDFGVSSTANISSRQPTGVHWYARVLYSLGKRLFSKDTLYVH</sequence>
<evidence type="ECO:0000256" key="1">
    <source>
        <dbReference type="ARBA" id="ARBA00022473"/>
    </source>
</evidence>
<dbReference type="Pfam" id="PF01079">
    <property type="entry name" value="Hint"/>
    <property type="match status" value="1"/>
</dbReference>
<proteinExistence type="predicted"/>
<dbReference type="Gene3D" id="2.170.16.10">
    <property type="entry name" value="Hedgehog/Intein (Hint) domain"/>
    <property type="match status" value="1"/>
</dbReference>
<evidence type="ECO:0000259" key="2">
    <source>
        <dbReference type="Pfam" id="PF01079"/>
    </source>
</evidence>
<name>A0A9D4JWQ4_DREPO</name>
<dbReference type="GO" id="GO:0005113">
    <property type="term" value="F:patched binding"/>
    <property type="evidence" value="ECO:0007669"/>
    <property type="project" value="TreeGrafter"/>
</dbReference>
<dbReference type="PANTHER" id="PTHR11889:SF31">
    <property type="entry name" value="PROTEIN HEDGEHOG"/>
    <property type="match status" value="1"/>
</dbReference>
<reference evidence="3" key="2">
    <citation type="submission" date="2020-11" db="EMBL/GenBank/DDBJ databases">
        <authorList>
            <person name="McCartney M.A."/>
            <person name="Auch B."/>
            <person name="Kono T."/>
            <person name="Mallez S."/>
            <person name="Becker A."/>
            <person name="Gohl D.M."/>
            <person name="Silverstein K.A.T."/>
            <person name="Koren S."/>
            <person name="Bechman K.B."/>
            <person name="Herman A."/>
            <person name="Abrahante J.E."/>
            <person name="Garbe J."/>
        </authorList>
    </citation>
    <scope>NUCLEOTIDE SEQUENCE</scope>
    <source>
        <strain evidence="3">Duluth1</strain>
        <tissue evidence="3">Whole animal</tissue>
    </source>
</reference>
<dbReference type="GO" id="GO:0005615">
    <property type="term" value="C:extracellular space"/>
    <property type="evidence" value="ECO:0007669"/>
    <property type="project" value="TreeGrafter"/>
</dbReference>
<accession>A0A9D4JWQ4</accession>
<dbReference type="InterPro" id="IPR050387">
    <property type="entry name" value="Hedgehog_Signaling"/>
</dbReference>
<keyword evidence="4" id="KW-1185">Reference proteome</keyword>
<dbReference type="GO" id="GO:0007224">
    <property type="term" value="P:smoothened signaling pathway"/>
    <property type="evidence" value="ECO:0007669"/>
    <property type="project" value="TreeGrafter"/>
</dbReference>
<dbReference type="AlphaFoldDB" id="A0A9D4JWQ4"/>
<evidence type="ECO:0000313" key="3">
    <source>
        <dbReference type="EMBL" id="KAH3825799.1"/>
    </source>
</evidence>
<dbReference type="GO" id="GO:0010468">
    <property type="term" value="P:regulation of gene expression"/>
    <property type="evidence" value="ECO:0007669"/>
    <property type="project" value="TreeGrafter"/>
</dbReference>
<dbReference type="GO" id="GO:0016540">
    <property type="term" value="P:protein autoprocessing"/>
    <property type="evidence" value="ECO:0007669"/>
    <property type="project" value="InterPro"/>
</dbReference>
<dbReference type="GO" id="GO:0007267">
    <property type="term" value="P:cell-cell signaling"/>
    <property type="evidence" value="ECO:0007669"/>
    <property type="project" value="InterPro"/>
</dbReference>
<organism evidence="3 4">
    <name type="scientific">Dreissena polymorpha</name>
    <name type="common">Zebra mussel</name>
    <name type="synonym">Mytilus polymorpha</name>
    <dbReference type="NCBI Taxonomy" id="45954"/>
    <lineage>
        <taxon>Eukaryota</taxon>
        <taxon>Metazoa</taxon>
        <taxon>Spiralia</taxon>
        <taxon>Lophotrochozoa</taxon>
        <taxon>Mollusca</taxon>
        <taxon>Bivalvia</taxon>
        <taxon>Autobranchia</taxon>
        <taxon>Heteroconchia</taxon>
        <taxon>Euheterodonta</taxon>
        <taxon>Imparidentia</taxon>
        <taxon>Neoheterodontei</taxon>
        <taxon>Myida</taxon>
        <taxon>Dreissenoidea</taxon>
        <taxon>Dreissenidae</taxon>
        <taxon>Dreissena</taxon>
    </lineage>
</organism>
<dbReference type="InterPro" id="IPR001767">
    <property type="entry name" value="Hedgehog_Hint"/>
</dbReference>
<dbReference type="PRINTS" id="PR00632">
    <property type="entry name" value="SONICHHOG"/>
</dbReference>
<dbReference type="GO" id="GO:0005509">
    <property type="term" value="F:calcium ion binding"/>
    <property type="evidence" value="ECO:0007669"/>
    <property type="project" value="TreeGrafter"/>
</dbReference>
<feature type="domain" description="Hedgehog protein Hint" evidence="2">
    <location>
        <begin position="3"/>
        <end position="84"/>
    </location>
</feature>
<protein>
    <recommendedName>
        <fullName evidence="2">Hedgehog protein Hint domain-containing protein</fullName>
    </recommendedName>
</protein>
<gene>
    <name evidence="3" type="ORF">DPMN_127681</name>
</gene>
<dbReference type="GO" id="GO:0001708">
    <property type="term" value="P:cell fate specification"/>
    <property type="evidence" value="ECO:0007669"/>
    <property type="project" value="TreeGrafter"/>
</dbReference>
<dbReference type="InterPro" id="IPR001657">
    <property type="entry name" value="Hedgehog"/>
</dbReference>